<keyword evidence="1" id="KW-1133">Transmembrane helix</keyword>
<accession>A0ABQ3YHD3</accession>
<organism evidence="2 3">
    <name type="scientific">Paractinoplanes deccanensis</name>
    <dbReference type="NCBI Taxonomy" id="113561"/>
    <lineage>
        <taxon>Bacteria</taxon>
        <taxon>Bacillati</taxon>
        <taxon>Actinomycetota</taxon>
        <taxon>Actinomycetes</taxon>
        <taxon>Micromonosporales</taxon>
        <taxon>Micromonosporaceae</taxon>
        <taxon>Paractinoplanes</taxon>
    </lineage>
</organism>
<name>A0ABQ3YHD3_9ACTN</name>
<keyword evidence="1" id="KW-0812">Transmembrane</keyword>
<dbReference type="RefSeq" id="WP_203775546.1">
    <property type="nucleotide sequence ID" value="NZ_BAAABO010000058.1"/>
</dbReference>
<gene>
    <name evidence="2" type="ORF">Ade02nite_80490</name>
</gene>
<evidence type="ECO:0000313" key="2">
    <source>
        <dbReference type="EMBL" id="GID79408.1"/>
    </source>
</evidence>
<evidence type="ECO:0000256" key="1">
    <source>
        <dbReference type="SAM" id="Phobius"/>
    </source>
</evidence>
<proteinExistence type="predicted"/>
<sequence length="60" mass="6501">MAHAFEEWAHLPSPDTDLAVPSIPLLYAATAALAAAVTVTAATVHYWRARRARVTTARSR</sequence>
<keyword evidence="3" id="KW-1185">Reference proteome</keyword>
<evidence type="ECO:0000313" key="3">
    <source>
        <dbReference type="Proteomes" id="UP000609879"/>
    </source>
</evidence>
<protein>
    <submittedName>
        <fullName evidence="2">Uncharacterized protein</fullName>
    </submittedName>
</protein>
<keyword evidence="1" id="KW-0472">Membrane</keyword>
<reference evidence="2 3" key="1">
    <citation type="submission" date="2021-01" db="EMBL/GenBank/DDBJ databases">
        <title>Whole genome shotgun sequence of Actinoplanes deccanensis NBRC 13994.</title>
        <authorList>
            <person name="Komaki H."/>
            <person name="Tamura T."/>
        </authorList>
    </citation>
    <scope>NUCLEOTIDE SEQUENCE [LARGE SCALE GENOMIC DNA]</scope>
    <source>
        <strain evidence="2 3">NBRC 13994</strain>
    </source>
</reference>
<dbReference type="Proteomes" id="UP000609879">
    <property type="component" value="Unassembled WGS sequence"/>
</dbReference>
<dbReference type="EMBL" id="BOMI01000168">
    <property type="protein sequence ID" value="GID79408.1"/>
    <property type="molecule type" value="Genomic_DNA"/>
</dbReference>
<feature type="transmembrane region" description="Helical" evidence="1">
    <location>
        <begin position="25"/>
        <end position="47"/>
    </location>
</feature>
<comment type="caution">
    <text evidence="2">The sequence shown here is derived from an EMBL/GenBank/DDBJ whole genome shotgun (WGS) entry which is preliminary data.</text>
</comment>